<dbReference type="EMBL" id="JAJJHW010002585">
    <property type="protein sequence ID" value="KAH8369992.1"/>
    <property type="molecule type" value="Genomic_DNA"/>
</dbReference>
<dbReference type="AlphaFoldDB" id="A0AAD4JYL0"/>
<comment type="subcellular location">
    <subcellularLocation>
        <location evidence="1 18">Cytoplasm</location>
    </subcellularLocation>
</comment>
<keyword evidence="21" id="KW-1185">Reference proteome</keyword>
<dbReference type="Proteomes" id="UP001200034">
    <property type="component" value="Unassembled WGS sequence"/>
</dbReference>
<keyword evidence="8 18" id="KW-0547">Nucleotide-binding</keyword>
<comment type="pathway">
    <text evidence="17 18">Isoprenoid biosynthesis; isopentenyl diphosphate biosynthesis via mevalonate pathway; isopentenyl diphosphate from (R)-mevalonate: step 1/3.</text>
</comment>
<dbReference type="PANTHER" id="PTHR43290:SF2">
    <property type="entry name" value="MEVALONATE KINASE"/>
    <property type="match status" value="1"/>
</dbReference>
<dbReference type="InterPro" id="IPR006204">
    <property type="entry name" value="GHMP_kinase_N_dom"/>
</dbReference>
<dbReference type="GO" id="GO:0005524">
    <property type="term" value="F:ATP binding"/>
    <property type="evidence" value="ECO:0007669"/>
    <property type="project" value="UniProtKB-KW"/>
</dbReference>
<evidence type="ECO:0000256" key="9">
    <source>
        <dbReference type="ARBA" id="ARBA00022777"/>
    </source>
</evidence>
<evidence type="ECO:0000256" key="12">
    <source>
        <dbReference type="ARBA" id="ARBA00022955"/>
    </source>
</evidence>
<evidence type="ECO:0000256" key="11">
    <source>
        <dbReference type="ARBA" id="ARBA00022842"/>
    </source>
</evidence>
<keyword evidence="5 18" id="KW-0444">Lipid biosynthesis</keyword>
<dbReference type="GO" id="GO:0019287">
    <property type="term" value="P:isopentenyl diphosphate biosynthetic process, mevalonate pathway"/>
    <property type="evidence" value="ECO:0007669"/>
    <property type="project" value="TreeGrafter"/>
</dbReference>
<evidence type="ECO:0000256" key="16">
    <source>
        <dbReference type="ARBA" id="ARBA00023221"/>
    </source>
</evidence>
<evidence type="ECO:0000256" key="6">
    <source>
        <dbReference type="ARBA" id="ARBA00022679"/>
    </source>
</evidence>
<keyword evidence="14 18" id="KW-0443">Lipid metabolism</keyword>
<dbReference type="Pfam" id="PF00288">
    <property type="entry name" value="GHMP_kinases_N"/>
    <property type="match status" value="1"/>
</dbReference>
<keyword evidence="16 18" id="KW-0753">Steroid metabolism</keyword>
<dbReference type="FunFam" id="3.30.230.10:FF:000122">
    <property type="entry name" value="Mevalonate kinase"/>
    <property type="match status" value="1"/>
</dbReference>
<evidence type="ECO:0000256" key="2">
    <source>
        <dbReference type="ARBA" id="ARBA00006495"/>
    </source>
</evidence>
<keyword evidence="6 18" id="KW-0808">Transferase</keyword>
<dbReference type="GO" id="GO:0005829">
    <property type="term" value="C:cytosol"/>
    <property type="evidence" value="ECO:0007669"/>
    <property type="project" value="TreeGrafter"/>
</dbReference>
<comment type="catalytic activity">
    <reaction evidence="18">
        <text>(R)-mevalonate + ATP = (R)-5-phosphomevalonate + ADP + H(+)</text>
        <dbReference type="Rhea" id="RHEA:17065"/>
        <dbReference type="ChEBI" id="CHEBI:15378"/>
        <dbReference type="ChEBI" id="CHEBI:30616"/>
        <dbReference type="ChEBI" id="CHEBI:36464"/>
        <dbReference type="ChEBI" id="CHEBI:58146"/>
        <dbReference type="ChEBI" id="CHEBI:456216"/>
        <dbReference type="EC" id="2.7.1.36"/>
    </reaction>
</comment>
<dbReference type="GO" id="GO:0006695">
    <property type="term" value="P:cholesterol biosynthetic process"/>
    <property type="evidence" value="ECO:0007669"/>
    <property type="project" value="TreeGrafter"/>
</dbReference>
<gene>
    <name evidence="20" type="ORF">KR093_001784</name>
</gene>
<dbReference type="SUPFAM" id="SSF55060">
    <property type="entry name" value="GHMP Kinase, C-terminal domain"/>
    <property type="match status" value="1"/>
</dbReference>
<feature type="domain" description="GHMP kinase N-terminal" evidence="19">
    <location>
        <begin position="138"/>
        <end position="219"/>
    </location>
</feature>
<name>A0AAD4JYL0_9MUSC</name>
<keyword evidence="9 18" id="KW-0418">Kinase</keyword>
<dbReference type="Gene3D" id="3.30.70.890">
    <property type="entry name" value="GHMP kinase, C-terminal domain"/>
    <property type="match status" value="1"/>
</dbReference>
<evidence type="ECO:0000256" key="15">
    <source>
        <dbReference type="ARBA" id="ARBA00023166"/>
    </source>
</evidence>
<dbReference type="InterPro" id="IPR036554">
    <property type="entry name" value="GHMP_kinase_C_sf"/>
</dbReference>
<dbReference type="EC" id="2.7.1.36" evidence="3 18"/>
<evidence type="ECO:0000256" key="17">
    <source>
        <dbReference type="ARBA" id="ARBA00029438"/>
    </source>
</evidence>
<dbReference type="InterPro" id="IPR020568">
    <property type="entry name" value="Ribosomal_Su5_D2-typ_SF"/>
</dbReference>
<reference evidence="20" key="1">
    <citation type="journal article" date="2021" name="Mol. Ecol. Resour.">
        <title>Phylogenomic analyses of the genus Drosophila reveals genomic signals of climate adaptation.</title>
        <authorList>
            <person name="Li F."/>
            <person name="Rane R.V."/>
            <person name="Luria V."/>
            <person name="Xiong Z."/>
            <person name="Chen J."/>
            <person name="Li Z."/>
            <person name="Catullo R.A."/>
            <person name="Griffin P.C."/>
            <person name="Schiffer M."/>
            <person name="Pearce S."/>
            <person name="Lee S.F."/>
            <person name="McElroy K."/>
            <person name="Stocker A."/>
            <person name="Shirriffs J."/>
            <person name="Cockerell F."/>
            <person name="Coppin C."/>
            <person name="Sgro C.M."/>
            <person name="Karger A."/>
            <person name="Cain J.W."/>
            <person name="Weber J.A."/>
            <person name="Santpere G."/>
            <person name="Kirschner M.W."/>
            <person name="Hoffmann A.A."/>
            <person name="Oakeshott J.G."/>
            <person name="Zhang G."/>
        </authorList>
    </citation>
    <scope>NUCLEOTIDE SEQUENCE</scope>
    <source>
        <strain evidence="20">BGI-SZ-2011g</strain>
    </source>
</reference>
<evidence type="ECO:0000256" key="14">
    <source>
        <dbReference type="ARBA" id="ARBA00023098"/>
    </source>
</evidence>
<evidence type="ECO:0000256" key="4">
    <source>
        <dbReference type="ARBA" id="ARBA00022490"/>
    </source>
</evidence>
<keyword evidence="11" id="KW-0460">Magnesium</keyword>
<keyword evidence="4 18" id="KW-0963">Cytoplasm</keyword>
<evidence type="ECO:0000313" key="20">
    <source>
        <dbReference type="EMBL" id="KAH8369992.1"/>
    </source>
</evidence>
<proteinExistence type="inferred from homology"/>
<evidence type="ECO:0000256" key="7">
    <source>
        <dbReference type="ARBA" id="ARBA00022723"/>
    </source>
</evidence>
<keyword evidence="10 18" id="KW-0067">ATP-binding</keyword>
<evidence type="ECO:0000256" key="18">
    <source>
        <dbReference type="RuleBase" id="RU363087"/>
    </source>
</evidence>
<keyword evidence="7" id="KW-0479">Metal-binding</keyword>
<evidence type="ECO:0000256" key="8">
    <source>
        <dbReference type="ARBA" id="ARBA00022741"/>
    </source>
</evidence>
<keyword evidence="15 18" id="KW-1207">Sterol metabolism</keyword>
<organism evidence="20 21">
    <name type="scientific">Drosophila rubida</name>
    <dbReference type="NCBI Taxonomy" id="30044"/>
    <lineage>
        <taxon>Eukaryota</taxon>
        <taxon>Metazoa</taxon>
        <taxon>Ecdysozoa</taxon>
        <taxon>Arthropoda</taxon>
        <taxon>Hexapoda</taxon>
        <taxon>Insecta</taxon>
        <taxon>Pterygota</taxon>
        <taxon>Neoptera</taxon>
        <taxon>Endopterygota</taxon>
        <taxon>Diptera</taxon>
        <taxon>Brachycera</taxon>
        <taxon>Muscomorpha</taxon>
        <taxon>Ephydroidea</taxon>
        <taxon>Drosophilidae</taxon>
        <taxon>Drosophila</taxon>
    </lineage>
</organism>
<protein>
    <recommendedName>
        <fullName evidence="3 18">Mevalonate kinase</fullName>
        <shortName evidence="18">MK</shortName>
        <ecNumber evidence="3 18">2.7.1.36</ecNumber>
    </recommendedName>
</protein>
<dbReference type="PANTHER" id="PTHR43290">
    <property type="entry name" value="MEVALONATE KINASE"/>
    <property type="match status" value="1"/>
</dbReference>
<dbReference type="InterPro" id="IPR006205">
    <property type="entry name" value="Mev_gal_kin"/>
</dbReference>
<evidence type="ECO:0000256" key="10">
    <source>
        <dbReference type="ARBA" id="ARBA00022840"/>
    </source>
</evidence>
<dbReference type="FunFam" id="3.30.70.890:FF:000003">
    <property type="entry name" value="Mevalonate kinase"/>
    <property type="match status" value="1"/>
</dbReference>
<keyword evidence="12 18" id="KW-0752">Steroid biosynthesis</keyword>
<dbReference type="Gene3D" id="3.30.230.10">
    <property type="match status" value="1"/>
</dbReference>
<evidence type="ECO:0000256" key="13">
    <source>
        <dbReference type="ARBA" id="ARBA00023011"/>
    </source>
</evidence>
<evidence type="ECO:0000313" key="21">
    <source>
        <dbReference type="Proteomes" id="UP001200034"/>
    </source>
</evidence>
<evidence type="ECO:0000256" key="5">
    <source>
        <dbReference type="ARBA" id="ARBA00022516"/>
    </source>
</evidence>
<comment type="similarity">
    <text evidence="2 18">Belongs to the GHMP kinase family. Mevalonate kinase subfamily.</text>
</comment>
<evidence type="ECO:0000256" key="3">
    <source>
        <dbReference type="ARBA" id="ARBA00012103"/>
    </source>
</evidence>
<dbReference type="GO" id="GO:0046872">
    <property type="term" value="F:metal ion binding"/>
    <property type="evidence" value="ECO:0007669"/>
    <property type="project" value="UniProtKB-KW"/>
</dbReference>
<dbReference type="SUPFAM" id="SSF54211">
    <property type="entry name" value="Ribosomal protein S5 domain 2-like"/>
    <property type="match status" value="1"/>
</dbReference>
<dbReference type="PRINTS" id="PR00959">
    <property type="entry name" value="MEVGALKINASE"/>
</dbReference>
<dbReference type="GO" id="GO:0004496">
    <property type="term" value="F:mevalonate kinase activity"/>
    <property type="evidence" value="ECO:0007669"/>
    <property type="project" value="UniProtKB-EC"/>
</dbReference>
<comment type="caution">
    <text evidence="20">The sequence shown here is derived from an EMBL/GenBank/DDBJ whole genome shotgun (WGS) entry which is preliminary data.</text>
</comment>
<evidence type="ECO:0000259" key="19">
    <source>
        <dbReference type="Pfam" id="PF00288"/>
    </source>
</evidence>
<accession>A0AAD4JYL0</accession>
<sequence>MLKFQVHSPGKVILHGEHAVVYQKPALAAVVGLGTNLQLRCSQEASQVASFQLDALNCTLEIDLQEFNTFLDNFRNKYPGDKLDSTAKLMEEVRTEVAKQLERSGGSTPKQHTQRAFISIYYLLAGAVLTAPNQPTLTLKSGFQVHIDTELNVGAGLGSSASYGAALATAFLILAGHFDQSSYLQDDNLALISHWAFESERVNHGTPSGVDNTVCTYGGILRFVKGQGFQSLKIQKPLNILLVDSRVSRSTADIVAKVRHLAEDFPQLIESIWQACEQLVNSAVPLYESFGNAQDDSQKFEKLERLFQINNDLLKAIGVTHPKLEQIFTIAFKRGFFSKLTGAGAGGYAIVLLPENYDCNEVYWKLKEELEGAGFGVHVTTAGGVGLRVTSLDD</sequence>
<dbReference type="InterPro" id="IPR014721">
    <property type="entry name" value="Ribsml_uS5_D2-typ_fold_subgr"/>
</dbReference>
<dbReference type="NCBIfam" id="TIGR00549">
    <property type="entry name" value="mevalon_kin"/>
    <property type="match status" value="1"/>
</dbReference>
<keyword evidence="13 18" id="KW-0756">Sterol biosynthesis</keyword>
<evidence type="ECO:0000256" key="1">
    <source>
        <dbReference type="ARBA" id="ARBA00004496"/>
    </source>
</evidence>